<feature type="domain" description="ORC1/DEAH AAA+ ATPase" evidence="1">
    <location>
        <begin position="66"/>
        <end position="203"/>
    </location>
</feature>
<comment type="caution">
    <text evidence="2">The sequence shown here is derived from an EMBL/GenBank/DDBJ whole genome shotgun (WGS) entry which is preliminary data.</text>
</comment>
<dbReference type="GO" id="GO:0016887">
    <property type="term" value="F:ATP hydrolysis activity"/>
    <property type="evidence" value="ECO:0007669"/>
    <property type="project" value="InterPro"/>
</dbReference>
<dbReference type="Proteomes" id="UP000245252">
    <property type="component" value="Unassembled WGS sequence"/>
</dbReference>
<dbReference type="InterPro" id="IPR027417">
    <property type="entry name" value="P-loop_NTPase"/>
</dbReference>
<organism evidence="2 3">
    <name type="scientific">Metarhizobium album</name>
    <dbReference type="NCBI Taxonomy" id="2182425"/>
    <lineage>
        <taxon>Bacteria</taxon>
        <taxon>Pseudomonadati</taxon>
        <taxon>Pseudomonadota</taxon>
        <taxon>Alphaproteobacteria</taxon>
        <taxon>Hyphomicrobiales</taxon>
        <taxon>Rhizobiaceae</taxon>
        <taxon>Metarhizobium</taxon>
    </lineage>
</organism>
<dbReference type="OrthoDB" id="8370580at2"/>
<protein>
    <recommendedName>
        <fullName evidence="1">ORC1/DEAH AAA+ ATPase domain-containing protein</fullName>
    </recommendedName>
</protein>
<gene>
    <name evidence="2" type="ORF">DEM27_32710</name>
</gene>
<reference evidence="2 3" key="1">
    <citation type="submission" date="2018-05" db="EMBL/GenBank/DDBJ databases">
        <title>The draft genome of strain NS-104.</title>
        <authorList>
            <person name="Hang P."/>
            <person name="Jiang J."/>
        </authorList>
    </citation>
    <scope>NUCLEOTIDE SEQUENCE [LARGE SCALE GENOMIC DNA]</scope>
    <source>
        <strain evidence="2 3">NS-104</strain>
    </source>
</reference>
<sequence length="318" mass="35144">MGGLNMTTFHENPFKTPEERLAAAALGVRERQFMVERLLYKYPVFKKGEQFIRDFHFPFVGGTHGTGKIGGLLGSSRAGKSTICTYYVESIVLPGPDQDGERYPVLHITATDQTTPSSLADTLATATGMRSLPAKIKTQARINMVLDRLRQVRAELVIIDDAQFLFLGRTRSHLSGFQSFLKQMADLHTLNVLLVGEESVRDVIAGVDYLEGRGGFKREVLKPLGDAGKEFDDFRLLLNKIDARLPFKEPSVLHDSSAVAADIHAFTGGSIGRVMNLVRDASALAMNDGATCIMLDHLRRSSDALVRVGDTRNYFRKV</sequence>
<evidence type="ECO:0000313" key="2">
    <source>
        <dbReference type="EMBL" id="PWE52125.1"/>
    </source>
</evidence>
<dbReference type="Gene3D" id="3.40.50.300">
    <property type="entry name" value="P-loop containing nucleotide triphosphate hydrolases"/>
    <property type="match status" value="1"/>
</dbReference>
<proteinExistence type="predicted"/>
<evidence type="ECO:0000259" key="1">
    <source>
        <dbReference type="Pfam" id="PF13401"/>
    </source>
</evidence>
<dbReference type="SUPFAM" id="SSF52540">
    <property type="entry name" value="P-loop containing nucleoside triphosphate hydrolases"/>
    <property type="match status" value="1"/>
</dbReference>
<dbReference type="AlphaFoldDB" id="A0A2U2DFN0"/>
<keyword evidence="3" id="KW-1185">Reference proteome</keyword>
<accession>A0A2U2DFN0</accession>
<evidence type="ECO:0000313" key="3">
    <source>
        <dbReference type="Proteomes" id="UP000245252"/>
    </source>
</evidence>
<dbReference type="Pfam" id="PF13401">
    <property type="entry name" value="AAA_22"/>
    <property type="match status" value="1"/>
</dbReference>
<dbReference type="EMBL" id="QFBC01000035">
    <property type="protein sequence ID" value="PWE52125.1"/>
    <property type="molecule type" value="Genomic_DNA"/>
</dbReference>
<dbReference type="InterPro" id="IPR049945">
    <property type="entry name" value="AAA_22"/>
</dbReference>
<name>A0A2U2DFN0_9HYPH</name>